<name>A0AAW1SER3_9CHLO</name>
<organism evidence="3 4">
    <name type="scientific">Elliptochloris bilobata</name>
    <dbReference type="NCBI Taxonomy" id="381761"/>
    <lineage>
        <taxon>Eukaryota</taxon>
        <taxon>Viridiplantae</taxon>
        <taxon>Chlorophyta</taxon>
        <taxon>core chlorophytes</taxon>
        <taxon>Trebouxiophyceae</taxon>
        <taxon>Trebouxiophyceae incertae sedis</taxon>
        <taxon>Elliptochloris clade</taxon>
        <taxon>Elliptochloris</taxon>
    </lineage>
</organism>
<sequence>MSILQSLPSAAETPIGRFQSALLVIAHPDDETLFFLPTLQGLQAAGTRVAILCLSTGNADGMGSVRTEELRAACNVLNVASEDLEVVDHPGLQDGRGNRWSPYLILPVVTAAIGKHSAEVVITFDAWGVSGHPNHVAVSEAIRIYALLAAQSQPDEHVPLQPPQTWVLETTSCWRKFAGPLDVLWAAQWVWFRWLYLWASRYTYVNTLARL</sequence>
<dbReference type="Gene3D" id="3.40.50.10320">
    <property type="entry name" value="LmbE-like"/>
    <property type="match status" value="1"/>
</dbReference>
<evidence type="ECO:0000256" key="1">
    <source>
        <dbReference type="ARBA" id="ARBA00006066"/>
    </source>
</evidence>
<dbReference type="PANTHER" id="PTHR12993:SF11">
    <property type="entry name" value="N-ACETYLGLUCOSAMINYL-PHOSPHATIDYLINOSITOL DE-N-ACETYLASE"/>
    <property type="match status" value="1"/>
</dbReference>
<dbReference type="InterPro" id="IPR003737">
    <property type="entry name" value="GlcNAc_PI_deacetylase-related"/>
</dbReference>
<dbReference type="Pfam" id="PF02585">
    <property type="entry name" value="PIG-L"/>
    <property type="match status" value="1"/>
</dbReference>
<protein>
    <recommendedName>
        <fullName evidence="2">N-acetylglucosaminylphosphatidylinositol deacetylase</fullName>
        <ecNumber evidence="2">3.5.1.89</ecNumber>
    </recommendedName>
</protein>
<comment type="similarity">
    <text evidence="1">Belongs to the PIGL family.</text>
</comment>
<evidence type="ECO:0000256" key="2">
    <source>
        <dbReference type="ARBA" id="ARBA00012176"/>
    </source>
</evidence>
<reference evidence="3 4" key="1">
    <citation type="journal article" date="2024" name="Nat. Commun.">
        <title>Phylogenomics reveals the evolutionary origins of lichenization in chlorophyte algae.</title>
        <authorList>
            <person name="Puginier C."/>
            <person name="Libourel C."/>
            <person name="Otte J."/>
            <person name="Skaloud P."/>
            <person name="Haon M."/>
            <person name="Grisel S."/>
            <person name="Petersen M."/>
            <person name="Berrin J.G."/>
            <person name="Delaux P.M."/>
            <person name="Dal Grande F."/>
            <person name="Keller J."/>
        </authorList>
    </citation>
    <scope>NUCLEOTIDE SEQUENCE [LARGE SCALE GENOMIC DNA]</scope>
    <source>
        <strain evidence="3 4">SAG 245.80</strain>
    </source>
</reference>
<dbReference type="PANTHER" id="PTHR12993">
    <property type="entry name" value="N-ACETYLGLUCOSAMINYL-PHOSPHATIDYLINOSITOL DE-N-ACETYLASE-RELATED"/>
    <property type="match status" value="1"/>
</dbReference>
<evidence type="ECO:0000313" key="4">
    <source>
        <dbReference type="Proteomes" id="UP001445335"/>
    </source>
</evidence>
<gene>
    <name evidence="3" type="ORF">WJX81_005137</name>
</gene>
<dbReference type="EMBL" id="JALJOU010000004">
    <property type="protein sequence ID" value="KAK9844123.1"/>
    <property type="molecule type" value="Genomic_DNA"/>
</dbReference>
<dbReference type="EC" id="3.5.1.89" evidence="2"/>
<dbReference type="Proteomes" id="UP001445335">
    <property type="component" value="Unassembled WGS sequence"/>
</dbReference>
<accession>A0AAW1SER3</accession>
<comment type="caution">
    <text evidence="3">The sequence shown here is derived from an EMBL/GenBank/DDBJ whole genome shotgun (WGS) entry which is preliminary data.</text>
</comment>
<dbReference type="GO" id="GO:0000225">
    <property type="term" value="F:N-acetylglucosaminylphosphatidylinositol deacetylase activity"/>
    <property type="evidence" value="ECO:0007669"/>
    <property type="project" value="UniProtKB-EC"/>
</dbReference>
<proteinExistence type="inferred from homology"/>
<evidence type="ECO:0000313" key="3">
    <source>
        <dbReference type="EMBL" id="KAK9844123.1"/>
    </source>
</evidence>
<dbReference type="AlphaFoldDB" id="A0AAW1SER3"/>
<dbReference type="InterPro" id="IPR024078">
    <property type="entry name" value="LmbE-like_dom_sf"/>
</dbReference>
<keyword evidence="4" id="KW-1185">Reference proteome</keyword>
<dbReference type="GO" id="GO:0005783">
    <property type="term" value="C:endoplasmic reticulum"/>
    <property type="evidence" value="ECO:0007669"/>
    <property type="project" value="TreeGrafter"/>
</dbReference>
<dbReference type="SUPFAM" id="SSF102588">
    <property type="entry name" value="LmbE-like"/>
    <property type="match status" value="1"/>
</dbReference>